<evidence type="ECO:0000256" key="1">
    <source>
        <dbReference type="PROSITE-ProRule" id="PRU00094"/>
    </source>
</evidence>
<feature type="compositionally biased region" description="Polar residues" evidence="2">
    <location>
        <begin position="595"/>
        <end position="607"/>
    </location>
</feature>
<dbReference type="GO" id="GO:0006357">
    <property type="term" value="P:regulation of transcription by RNA polymerase II"/>
    <property type="evidence" value="ECO:0007669"/>
    <property type="project" value="TreeGrafter"/>
</dbReference>
<evidence type="ECO:0000313" key="4">
    <source>
        <dbReference type="EMBL" id="OCF30543.1"/>
    </source>
</evidence>
<organism evidence="4 5">
    <name type="scientific">Kwoniella heveanensis BCC8398</name>
    <dbReference type="NCBI Taxonomy" id="1296120"/>
    <lineage>
        <taxon>Eukaryota</taxon>
        <taxon>Fungi</taxon>
        <taxon>Dikarya</taxon>
        <taxon>Basidiomycota</taxon>
        <taxon>Agaricomycotina</taxon>
        <taxon>Tremellomycetes</taxon>
        <taxon>Tremellales</taxon>
        <taxon>Cryptococcaceae</taxon>
        <taxon>Kwoniella</taxon>
    </lineage>
</organism>
<dbReference type="InterPro" id="IPR042403">
    <property type="entry name" value="Spt21/Ams2"/>
</dbReference>
<reference evidence="4 5" key="1">
    <citation type="submission" date="2013-07" db="EMBL/GenBank/DDBJ databases">
        <title>The Genome Sequence of Cryptococcus heveanensis BCC8398.</title>
        <authorList>
            <consortium name="The Broad Institute Genome Sequencing Platform"/>
            <person name="Cuomo C."/>
            <person name="Litvintseva A."/>
            <person name="Chen Y."/>
            <person name="Heitman J."/>
            <person name="Sun S."/>
            <person name="Springer D."/>
            <person name="Dromer F."/>
            <person name="Young S.K."/>
            <person name="Zeng Q."/>
            <person name="Gargeya S."/>
            <person name="Fitzgerald M."/>
            <person name="Abouelleil A."/>
            <person name="Alvarado L."/>
            <person name="Berlin A.M."/>
            <person name="Chapman S.B."/>
            <person name="Dewar J."/>
            <person name="Goldberg J."/>
            <person name="Griggs A."/>
            <person name="Gujja S."/>
            <person name="Hansen M."/>
            <person name="Howarth C."/>
            <person name="Imamovic A."/>
            <person name="Larimer J."/>
            <person name="McCowan C."/>
            <person name="Murphy C."/>
            <person name="Pearson M."/>
            <person name="Priest M."/>
            <person name="Roberts A."/>
            <person name="Saif S."/>
            <person name="Shea T."/>
            <person name="Sykes S."/>
            <person name="Wortman J."/>
            <person name="Nusbaum C."/>
            <person name="Birren B."/>
        </authorList>
    </citation>
    <scope>NUCLEOTIDE SEQUENCE [LARGE SCALE GENOMIC DNA]</scope>
    <source>
        <strain evidence="4 5">BCC8398</strain>
    </source>
</reference>
<dbReference type="AlphaFoldDB" id="A0A1B9GHN5"/>
<keyword evidence="1" id="KW-0863">Zinc-finger</keyword>
<feature type="compositionally biased region" description="Polar residues" evidence="2">
    <location>
        <begin position="632"/>
        <end position="641"/>
    </location>
</feature>
<feature type="compositionally biased region" description="Basic residues" evidence="2">
    <location>
        <begin position="1020"/>
        <end position="1030"/>
    </location>
</feature>
<feature type="compositionally biased region" description="Low complexity" evidence="2">
    <location>
        <begin position="190"/>
        <end position="207"/>
    </location>
</feature>
<feature type="region of interest" description="Disordered" evidence="2">
    <location>
        <begin position="847"/>
        <end position="868"/>
    </location>
</feature>
<accession>A0A1B9GHN5</accession>
<reference evidence="5" key="2">
    <citation type="submission" date="2013-12" db="EMBL/GenBank/DDBJ databases">
        <title>Evolution of pathogenesis and genome organization in the Tremellales.</title>
        <authorList>
            <person name="Cuomo C."/>
            <person name="Litvintseva A."/>
            <person name="Heitman J."/>
            <person name="Chen Y."/>
            <person name="Sun S."/>
            <person name="Springer D."/>
            <person name="Dromer F."/>
            <person name="Young S."/>
            <person name="Zeng Q."/>
            <person name="Chapman S."/>
            <person name="Gujja S."/>
            <person name="Saif S."/>
            <person name="Birren B."/>
        </authorList>
    </citation>
    <scope>NUCLEOTIDE SEQUENCE [LARGE SCALE GENOMIC DNA]</scope>
    <source>
        <strain evidence="5">BCC8398</strain>
    </source>
</reference>
<feature type="compositionally biased region" description="Low complexity" evidence="2">
    <location>
        <begin position="303"/>
        <end position="319"/>
    </location>
</feature>
<feature type="region of interest" description="Disordered" evidence="2">
    <location>
        <begin position="493"/>
        <end position="558"/>
    </location>
</feature>
<evidence type="ECO:0000256" key="2">
    <source>
        <dbReference type="SAM" id="MobiDB-lite"/>
    </source>
</evidence>
<dbReference type="EMBL" id="KV700147">
    <property type="protein sequence ID" value="OCF30543.1"/>
    <property type="molecule type" value="Genomic_DNA"/>
</dbReference>
<dbReference type="Proteomes" id="UP000092666">
    <property type="component" value="Unassembled WGS sequence"/>
</dbReference>
<feature type="compositionally biased region" description="Basic residues" evidence="2">
    <location>
        <begin position="422"/>
        <end position="433"/>
    </location>
</feature>
<dbReference type="OrthoDB" id="515401at2759"/>
<feature type="region of interest" description="Disordered" evidence="2">
    <location>
        <begin position="727"/>
        <end position="780"/>
    </location>
</feature>
<dbReference type="GO" id="GO:0008270">
    <property type="term" value="F:zinc ion binding"/>
    <property type="evidence" value="ECO:0007669"/>
    <property type="project" value="UniProtKB-KW"/>
</dbReference>
<feature type="compositionally biased region" description="Polar residues" evidence="2">
    <location>
        <begin position="545"/>
        <end position="558"/>
    </location>
</feature>
<name>A0A1B9GHN5_9TREE</name>
<gene>
    <name evidence="4" type="ORF">I316_07811</name>
</gene>
<dbReference type="CDD" id="cd00202">
    <property type="entry name" value="ZnF_GATA"/>
    <property type="match status" value="1"/>
</dbReference>
<dbReference type="GO" id="GO:0000183">
    <property type="term" value="P:rDNA heterochromatin formation"/>
    <property type="evidence" value="ECO:0007669"/>
    <property type="project" value="TreeGrafter"/>
</dbReference>
<dbReference type="PANTHER" id="PTHR39147:SF1">
    <property type="entry name" value="PROTEIN SPT21"/>
    <property type="match status" value="1"/>
</dbReference>
<keyword evidence="1" id="KW-0479">Metal-binding</keyword>
<proteinExistence type="predicted"/>
<dbReference type="SUPFAM" id="SSF57716">
    <property type="entry name" value="Glucocorticoid receptor-like (DNA-binding domain)"/>
    <property type="match status" value="1"/>
</dbReference>
<dbReference type="Gene3D" id="3.30.50.10">
    <property type="entry name" value="Erythroid Transcription Factor GATA-1, subunit A"/>
    <property type="match status" value="1"/>
</dbReference>
<feature type="compositionally biased region" description="Polar residues" evidence="2">
    <location>
        <begin position="331"/>
        <end position="343"/>
    </location>
</feature>
<dbReference type="PANTHER" id="PTHR39147">
    <property type="entry name" value="PROTEIN SPT21"/>
    <property type="match status" value="1"/>
</dbReference>
<dbReference type="SMART" id="SM00401">
    <property type="entry name" value="ZnF_GATA"/>
    <property type="match status" value="1"/>
</dbReference>
<dbReference type="Pfam" id="PF00320">
    <property type="entry name" value="GATA"/>
    <property type="match status" value="1"/>
</dbReference>
<evidence type="ECO:0000313" key="5">
    <source>
        <dbReference type="Proteomes" id="UP000092666"/>
    </source>
</evidence>
<feature type="compositionally biased region" description="Polar residues" evidence="2">
    <location>
        <begin position="649"/>
        <end position="658"/>
    </location>
</feature>
<sequence length="1054" mass="111459">MSSPSTSSAPLAPNRIHSLPVRVSYYLPSTLQTFSTIFSTPQQVYVHPNAAASNKVGEDESWGSIYLKTVVMGVLMASPELHPAHAHTPDLSLYVLDPRETYLRRSRAGSSPYIPSKVWTGKGLVSWALDEPGQGKNLITGRLVKSVDFSSVNKEREMNPLEALMAADAASAGRSDESWGIEISVGLKSGVGSSKPDPLRRTSTSSSIDRDDALRSSKTSTPIKTETAHFTRPNLPLPGRHEQARRPQFPQAPSSSSSFVHPHHALAPSRVVSASKSTPARPSDVKPTKTSKASGSSKRRKASNPGSSSSRASLSTIDSNLDPSKRRSAPTVPTITGHSQLKRSATVPHHMPSGDASEAFPTDIPAGLFAKPESLTREQAQRLLASPAFLSMLEKLTGAPIDVAAAAKRAREDDEQPGAAAKKAKHANPHSRKGSVDSGAGGSEPSATHSGFVCWNCGRTKSAVWRTKVMEDNKSVRVCNACGLYWNKMGAMRPPTLWGDVDDDPKDRPRKDKKSLAARQHSSSAPMPASEPDIPALRMDKPAPRTTSSDAGFKRTLSSVVEQDAKRIAASRMKAPLPKSNLHQDTKPVPMSSPPRGSTSATKSLRNTKAGGGGEVAASSPGAGPSGWAETSADSRASSKQHMSDSFHTDPVQQSPASTVRRVYGHPSTASHGGAALHSDAQMQTLDMPLSDDDNGNDQSKSATQGQVEWGTDLSAFFDVDGFSMPQGHAQAHAHNHGEATLSHRTRGISPPTGPTEFHRALSKGSRKGAAGNKSSSTSAITAHIVTDPSTEEDDVLSQLFNRTSSVGVSSSPVPFDFSALPPSSPPVSVLGSDLPHSALLLSSPDNSPVGFSPLDHPRTTPGKSRLRHSVSAPVIDTKYSMDPDMGMGMGMGMGGESGLDFEDIQRMLNNIGSTQHKHHHPYHQQQYHQGQVRSEKGSKAPTPTHGTTPILTPASGGVAAADPNSASGAGGYDMLHELFNKMSESNGNMDLSMSSGSGAETEAIVGGVTHAQHHLHTHAHSHSHGHGHGHVQQQGQPSGGEDIFSLLEGGAFV</sequence>
<protein>
    <recommendedName>
        <fullName evidence="3">GATA-type domain-containing protein</fullName>
    </recommendedName>
</protein>
<feature type="region of interest" description="Disordered" evidence="2">
    <location>
        <begin position="571"/>
        <end position="708"/>
    </location>
</feature>
<feature type="region of interest" description="Disordered" evidence="2">
    <location>
        <begin position="407"/>
        <end position="446"/>
    </location>
</feature>
<feature type="region of interest" description="Disordered" evidence="2">
    <location>
        <begin position="1020"/>
        <end position="1045"/>
    </location>
</feature>
<evidence type="ECO:0000259" key="3">
    <source>
        <dbReference type="PROSITE" id="PS50114"/>
    </source>
</evidence>
<dbReference type="GO" id="GO:0030466">
    <property type="term" value="P:silent mating-type cassette heterochromatin formation"/>
    <property type="evidence" value="ECO:0007669"/>
    <property type="project" value="TreeGrafter"/>
</dbReference>
<feature type="region of interest" description="Disordered" evidence="2">
    <location>
        <begin position="190"/>
        <end position="364"/>
    </location>
</feature>
<keyword evidence="1" id="KW-0862">Zinc</keyword>
<feature type="compositionally biased region" description="Polar residues" evidence="2">
    <location>
        <begin position="697"/>
        <end position="707"/>
    </location>
</feature>
<dbReference type="STRING" id="1296120.A0A1B9GHN5"/>
<keyword evidence="5" id="KW-1185">Reference proteome</keyword>
<dbReference type="PROSITE" id="PS50114">
    <property type="entry name" value="GATA_ZN_FINGER_2"/>
    <property type="match status" value="1"/>
</dbReference>
<dbReference type="InterPro" id="IPR013088">
    <property type="entry name" value="Znf_NHR/GATA"/>
</dbReference>
<dbReference type="GO" id="GO:0043565">
    <property type="term" value="F:sequence-specific DNA binding"/>
    <property type="evidence" value="ECO:0007669"/>
    <property type="project" value="InterPro"/>
</dbReference>
<feature type="domain" description="GATA-type" evidence="3">
    <location>
        <begin position="448"/>
        <end position="508"/>
    </location>
</feature>
<feature type="region of interest" description="Disordered" evidence="2">
    <location>
        <begin position="915"/>
        <end position="961"/>
    </location>
</feature>
<dbReference type="InterPro" id="IPR000679">
    <property type="entry name" value="Znf_GATA"/>
</dbReference>